<gene>
    <name evidence="1" type="ORF">HMPREF1316_1850</name>
</gene>
<dbReference type="OrthoDB" id="3186459at2"/>
<dbReference type="PATRIC" id="fig|1125712.3.peg.792"/>
<protein>
    <submittedName>
        <fullName evidence="1">Uncharacterized protein</fullName>
    </submittedName>
</protein>
<accession>U2T8D8</accession>
<sequence>MDAREEHIRRIALRERAQRGLSDAGFAELLIAVRANPAQFAQGPEDEAMGMLVDALERFGASRDKDDLRDDDEFALERSRRLELMRVACAHALDVDPTCTDAALCSAIAADPDPDDLLELLLPLEGDAQAALDARGETEALADDATTGLRRDLWADVFAHPLLRVKDAIARTYLDSARFKLAQAKSLELLDLAPSDVLGARHTGMLSYARLEDEQGLDELDARMGRRGDAWQSLARIIVLFKTNRRGAALRALRGFDGLCEGGVYALLRPVFVDSYLPDRPTVAPYSFEEATLAVHEADPVIVDVPDLPLWVEGQKDMRASALRFAERSGLDF</sequence>
<reference evidence="1 2" key="1">
    <citation type="submission" date="2013-08" db="EMBL/GenBank/DDBJ databases">
        <authorList>
            <person name="Durkin A.S."/>
            <person name="Haft D.R."/>
            <person name="McCorrison J."/>
            <person name="Torralba M."/>
            <person name="Gillis M."/>
            <person name="Haft D.H."/>
            <person name="Methe B."/>
            <person name="Sutton G."/>
            <person name="Nelson K.E."/>
        </authorList>
    </citation>
    <scope>NUCLEOTIDE SEQUENCE [LARGE SCALE GENOMIC DNA]</scope>
    <source>
        <strain evidence="1 2">F0195</strain>
    </source>
</reference>
<comment type="caution">
    <text evidence="1">The sequence shown here is derived from an EMBL/GenBank/DDBJ whole genome shotgun (WGS) entry which is preliminary data.</text>
</comment>
<dbReference type="AlphaFoldDB" id="U2T8D8"/>
<evidence type="ECO:0000313" key="1">
    <source>
        <dbReference type="EMBL" id="ERL09284.1"/>
    </source>
</evidence>
<evidence type="ECO:0000313" key="2">
    <source>
        <dbReference type="Proteomes" id="UP000016638"/>
    </source>
</evidence>
<keyword evidence="2" id="KW-1185">Reference proteome</keyword>
<organism evidence="1 2">
    <name type="scientific">Olsenella profusa F0195</name>
    <dbReference type="NCBI Taxonomy" id="1125712"/>
    <lineage>
        <taxon>Bacteria</taxon>
        <taxon>Bacillati</taxon>
        <taxon>Actinomycetota</taxon>
        <taxon>Coriobacteriia</taxon>
        <taxon>Coriobacteriales</taxon>
        <taxon>Atopobiaceae</taxon>
        <taxon>Olsenella</taxon>
    </lineage>
</organism>
<dbReference type="Proteomes" id="UP000016638">
    <property type="component" value="Unassembled WGS sequence"/>
</dbReference>
<name>U2T8D8_9ACTN</name>
<proteinExistence type="predicted"/>
<dbReference type="eggNOG" id="ENOG5033RIC">
    <property type="taxonomic scope" value="Bacteria"/>
</dbReference>
<dbReference type="EMBL" id="AWEZ01000030">
    <property type="protein sequence ID" value="ERL09284.1"/>
    <property type="molecule type" value="Genomic_DNA"/>
</dbReference>
<dbReference type="STRING" id="1125712.HMPREF1316_1850"/>